<keyword evidence="3" id="KW-1185">Reference proteome</keyword>
<evidence type="ECO:0000313" key="2">
    <source>
        <dbReference type="EMBL" id="KAF4633001.1"/>
    </source>
</evidence>
<evidence type="ECO:0000256" key="1">
    <source>
        <dbReference type="SAM" id="MobiDB-lite"/>
    </source>
</evidence>
<organism evidence="2 3">
    <name type="scientific">Cudoniella acicularis</name>
    <dbReference type="NCBI Taxonomy" id="354080"/>
    <lineage>
        <taxon>Eukaryota</taxon>
        <taxon>Fungi</taxon>
        <taxon>Dikarya</taxon>
        <taxon>Ascomycota</taxon>
        <taxon>Pezizomycotina</taxon>
        <taxon>Leotiomycetes</taxon>
        <taxon>Helotiales</taxon>
        <taxon>Tricladiaceae</taxon>
        <taxon>Cudoniella</taxon>
    </lineage>
</organism>
<dbReference type="OrthoDB" id="5291055at2759"/>
<evidence type="ECO:0000313" key="3">
    <source>
        <dbReference type="Proteomes" id="UP000566819"/>
    </source>
</evidence>
<dbReference type="AlphaFoldDB" id="A0A8H4RPF3"/>
<reference evidence="2 3" key="1">
    <citation type="submission" date="2020-03" db="EMBL/GenBank/DDBJ databases">
        <title>Draft Genome Sequence of Cudoniella acicularis.</title>
        <authorList>
            <person name="Buettner E."/>
            <person name="Kellner H."/>
        </authorList>
    </citation>
    <scope>NUCLEOTIDE SEQUENCE [LARGE SCALE GENOMIC DNA]</scope>
    <source>
        <strain evidence="2 3">DSM 108380</strain>
    </source>
</reference>
<feature type="region of interest" description="Disordered" evidence="1">
    <location>
        <begin position="1"/>
        <end position="41"/>
    </location>
</feature>
<comment type="caution">
    <text evidence="2">The sequence shown here is derived from an EMBL/GenBank/DDBJ whole genome shotgun (WGS) entry which is preliminary data.</text>
</comment>
<dbReference type="PANTHER" id="PTHR36847">
    <property type="entry name" value="AMIDOLIGASE ENZYME"/>
    <property type="match status" value="1"/>
</dbReference>
<dbReference type="EMBL" id="JAAMPI010000299">
    <property type="protein sequence ID" value="KAF4633001.1"/>
    <property type="molecule type" value="Genomic_DNA"/>
</dbReference>
<dbReference type="InterPro" id="IPR022025">
    <property type="entry name" value="Amidoligase_2"/>
</dbReference>
<sequence>MSSSYNRRARAGSLQPPAAQASTSRRAHRRTDPDETSELPTQLFSDDHLPLSFGAEFEMIIRPRADFLQRYSLVLPPFDSSERAFRDFNFSLLRSISNLITMTLFPCVVYDQNEGPKPNYKMEWHVTLDGSLSKKHRRDGFYPVEIVSSIIRGDASWAMVIDKFWAMLNTSFEFRRDMSCGFHIHISPATESYSLAQLRQMAKAVAFWEPMTARCAPPSRQDDVLGMFKSNVSNALSLAVDLSTVGGFAYVCRQIDSLARDEVCEYLCPDKHNSWNFRNAKEGGFGSIEFRRPPGVVDAKKAKHWIAFTMAFVEMAVQFNPAHFLHQPLPADEDEAVESSCLHREEKAFDHCLLACAKKLGVYAQLDPRLRQPDNTHSLHITSLSKEAMEWLKQHGDYQWSINS</sequence>
<dbReference type="PANTHER" id="PTHR36847:SF1">
    <property type="entry name" value="AMIDOLIGASE ENZYME"/>
    <property type="match status" value="1"/>
</dbReference>
<proteinExistence type="predicted"/>
<dbReference type="Pfam" id="PF12224">
    <property type="entry name" value="Amidoligase_2"/>
    <property type="match status" value="1"/>
</dbReference>
<protein>
    <recommendedName>
        <fullName evidence="4">Amidoligase enzyme</fullName>
    </recommendedName>
</protein>
<name>A0A8H4RPF3_9HELO</name>
<accession>A0A8H4RPF3</accession>
<gene>
    <name evidence="2" type="ORF">G7Y89_g5121</name>
</gene>
<dbReference type="Proteomes" id="UP000566819">
    <property type="component" value="Unassembled WGS sequence"/>
</dbReference>
<evidence type="ECO:0008006" key="4">
    <source>
        <dbReference type="Google" id="ProtNLM"/>
    </source>
</evidence>